<gene>
    <name evidence="1" type="ORF">BJZ21_000055</name>
</gene>
<dbReference type="Proteomes" id="UP000535511">
    <property type="component" value="Unassembled WGS sequence"/>
</dbReference>
<dbReference type="AlphaFoldDB" id="A0A7Y9E2T0"/>
<evidence type="ECO:0000313" key="2">
    <source>
        <dbReference type="Proteomes" id="UP000535511"/>
    </source>
</evidence>
<keyword evidence="2" id="KW-1185">Reference proteome</keyword>
<organism evidence="1 2">
    <name type="scientific">Nocardioides panaciterrulae</name>
    <dbReference type="NCBI Taxonomy" id="661492"/>
    <lineage>
        <taxon>Bacteria</taxon>
        <taxon>Bacillati</taxon>
        <taxon>Actinomycetota</taxon>
        <taxon>Actinomycetes</taxon>
        <taxon>Propionibacteriales</taxon>
        <taxon>Nocardioidaceae</taxon>
        <taxon>Nocardioides</taxon>
    </lineage>
</organism>
<name>A0A7Y9E2T0_9ACTN</name>
<dbReference type="EMBL" id="JACCBG010000001">
    <property type="protein sequence ID" value="NYD39972.1"/>
    <property type="molecule type" value="Genomic_DNA"/>
</dbReference>
<proteinExistence type="predicted"/>
<accession>A0A7Y9E2T0</accession>
<dbReference type="RefSeq" id="WP_179661921.1">
    <property type="nucleotide sequence ID" value="NZ_JACCBG010000001.1"/>
</dbReference>
<evidence type="ECO:0000313" key="1">
    <source>
        <dbReference type="EMBL" id="NYD39972.1"/>
    </source>
</evidence>
<comment type="caution">
    <text evidence="1">The sequence shown here is derived from an EMBL/GenBank/DDBJ whole genome shotgun (WGS) entry which is preliminary data.</text>
</comment>
<protein>
    <submittedName>
        <fullName evidence="1">Uncharacterized protein</fullName>
    </submittedName>
</protein>
<reference evidence="1 2" key="1">
    <citation type="submission" date="2020-07" db="EMBL/GenBank/DDBJ databases">
        <title>Sequencing the genomes of 1000 actinobacteria strains.</title>
        <authorList>
            <person name="Klenk H.-P."/>
        </authorList>
    </citation>
    <scope>NUCLEOTIDE SEQUENCE [LARGE SCALE GENOMIC DNA]</scope>
    <source>
        <strain evidence="1 2">DSM 21350</strain>
    </source>
</reference>
<sequence>MAGALVSAALLLALAGCDDVPPPDADSSAPPARLSGTPAYDAGAEPAEAVLPLVPADATTLTVTDLDEVRRQLGVPDLTGADLRTDRSEFWARAATEAPLLTEGQLRPETSRLDLDYGFTEDDVDWEAHFRGPDGTGYVLALRPGLDLEPVRRAVRDGVAGLAGARVVAGEHLVVSGTTADSVASWATDPAVVGLVGDRAEATYVRRGCVPLTDALGPDADAEQQDRVAARVTQLDGLDAFAVSFGDHLATVRMATGRTDLFDRLHLGDHWPAGEFGEAFRNGVGDPATGRIGYQVPRPALAARLVLGEELPFAVCDEVTPIPEPTGP</sequence>